<keyword evidence="4" id="KW-1185">Reference proteome</keyword>
<evidence type="ECO:0000313" key="3">
    <source>
        <dbReference type="EMBL" id="KAK7735517.1"/>
    </source>
</evidence>
<name>A0AAN9U0E9_9PEZI</name>
<evidence type="ECO:0000256" key="1">
    <source>
        <dbReference type="SAM" id="MobiDB-lite"/>
    </source>
</evidence>
<evidence type="ECO:0000313" key="4">
    <source>
        <dbReference type="Proteomes" id="UP001320245"/>
    </source>
</evidence>
<feature type="compositionally biased region" description="Polar residues" evidence="1">
    <location>
        <begin position="60"/>
        <end position="75"/>
    </location>
</feature>
<sequence>MRCSSHIAILSVLLAAASSTPVRGDDSLADLADEEHMDAILSPAVPRQVYSGHHGPSDEQAVTTHASPSTLTSTPDEIAIAVEPVRVRPQLNPRQASTSESTTSTSTAGTLTETLASATYLCTNAPSTIKVTVVSTATMIMNVATLWPGNKLHAELLTPAADAPPFPTTELLQLYQQHEAWKKRAVRIIPGHDAAAAGDAAVSEEDGEAADEILLYNPGGRMPAPAPPLPTGEASARDDQSGCTTTLLGVISNPCRVDWIIGDSGYTVYLHKHRVCGSYGGAEPNRVRRGDLGE</sequence>
<feature type="chain" id="PRO_5042921302" evidence="2">
    <location>
        <begin position="25"/>
        <end position="294"/>
    </location>
</feature>
<dbReference type="EMBL" id="JAJSPL020000038">
    <property type="protein sequence ID" value="KAK7735517.1"/>
    <property type="molecule type" value="Genomic_DNA"/>
</dbReference>
<feature type="compositionally biased region" description="Low complexity" evidence="1">
    <location>
        <begin position="96"/>
        <end position="109"/>
    </location>
</feature>
<gene>
    <name evidence="3" type="ORF">SLS53_007430</name>
</gene>
<accession>A0AAN9U0E9</accession>
<evidence type="ECO:0000256" key="2">
    <source>
        <dbReference type="SAM" id="SignalP"/>
    </source>
</evidence>
<feature type="region of interest" description="Disordered" evidence="1">
    <location>
        <begin position="47"/>
        <end position="109"/>
    </location>
</feature>
<feature type="signal peptide" evidence="2">
    <location>
        <begin position="1"/>
        <end position="24"/>
    </location>
</feature>
<dbReference type="AlphaFoldDB" id="A0AAN9U0E9"/>
<dbReference type="Proteomes" id="UP001320245">
    <property type="component" value="Unassembled WGS sequence"/>
</dbReference>
<proteinExistence type="predicted"/>
<reference evidence="3 4" key="1">
    <citation type="journal article" date="2023" name="PLoS ONE">
        <title>Cytospora paraplurivora sp. nov. isolated from orchards with fruit tree decline syndrome in Ontario, Canada.</title>
        <authorList>
            <person name="Ilyukhin E."/>
            <person name="Nguyen H.D.T."/>
            <person name="Castle A.J."/>
            <person name="Ellouze W."/>
        </authorList>
    </citation>
    <scope>NUCLEOTIDE SEQUENCE [LARGE SCALE GENOMIC DNA]</scope>
    <source>
        <strain evidence="3 4">FDS-564</strain>
    </source>
</reference>
<organism evidence="3 4">
    <name type="scientific">Cytospora paraplurivora</name>
    <dbReference type="NCBI Taxonomy" id="2898453"/>
    <lineage>
        <taxon>Eukaryota</taxon>
        <taxon>Fungi</taxon>
        <taxon>Dikarya</taxon>
        <taxon>Ascomycota</taxon>
        <taxon>Pezizomycotina</taxon>
        <taxon>Sordariomycetes</taxon>
        <taxon>Sordariomycetidae</taxon>
        <taxon>Diaporthales</taxon>
        <taxon>Cytosporaceae</taxon>
        <taxon>Cytospora</taxon>
    </lineage>
</organism>
<keyword evidence="2" id="KW-0732">Signal</keyword>
<protein>
    <submittedName>
        <fullName evidence="3">Uncharacterized protein</fullName>
    </submittedName>
</protein>
<comment type="caution">
    <text evidence="3">The sequence shown here is derived from an EMBL/GenBank/DDBJ whole genome shotgun (WGS) entry which is preliminary data.</text>
</comment>